<dbReference type="GO" id="GO:0005737">
    <property type="term" value="C:cytoplasm"/>
    <property type="evidence" value="ECO:0007669"/>
    <property type="project" value="TreeGrafter"/>
</dbReference>
<dbReference type="GO" id="GO:0051256">
    <property type="term" value="P:mitotic spindle midzone assembly"/>
    <property type="evidence" value="ECO:0007669"/>
    <property type="project" value="TreeGrafter"/>
</dbReference>
<feature type="compositionally biased region" description="Low complexity" evidence="1">
    <location>
        <begin position="714"/>
        <end position="723"/>
    </location>
</feature>
<dbReference type="KEGG" id="zmk:HG535_0F05570"/>
<feature type="compositionally biased region" description="Polar residues" evidence="1">
    <location>
        <begin position="693"/>
        <end position="707"/>
    </location>
</feature>
<dbReference type="OrthoDB" id="642895at2759"/>
<evidence type="ECO:0008006" key="4">
    <source>
        <dbReference type="Google" id="ProtNLM"/>
    </source>
</evidence>
<dbReference type="RefSeq" id="XP_037145770.1">
    <property type="nucleotide sequence ID" value="XM_037289875.1"/>
</dbReference>
<dbReference type="AlphaFoldDB" id="A0A7H9B5S1"/>
<dbReference type="EMBL" id="CP058609">
    <property type="protein sequence ID" value="QLG74045.1"/>
    <property type="molecule type" value="Genomic_DNA"/>
</dbReference>
<reference evidence="2 3" key="1">
    <citation type="submission" date="2020-07" db="EMBL/GenBank/DDBJ databases">
        <title>The yeast mating-type switching endonuclease HO is a domesticated member of an unorthodox homing genetic element family.</title>
        <authorList>
            <person name="Coughlan A.Y."/>
            <person name="Lombardi L."/>
            <person name="Braun-Galleani S."/>
            <person name="Martos A.R."/>
            <person name="Galeote V."/>
            <person name="Bigey F."/>
            <person name="Dequin S."/>
            <person name="Byrne K.P."/>
            <person name="Wolfe K.H."/>
        </authorList>
    </citation>
    <scope>NUCLEOTIDE SEQUENCE [LARGE SCALE GENOMIC DNA]</scope>
    <source>
        <strain evidence="2 3">NRRL Y-6702</strain>
    </source>
</reference>
<dbReference type="PANTHER" id="PTHR19321:SF41">
    <property type="entry name" value="FASCETTO-RELATED"/>
    <property type="match status" value="1"/>
</dbReference>
<dbReference type="PANTHER" id="PTHR19321">
    <property type="entry name" value="PROTEIN REGULATOR OF CYTOKINESIS 1 PRC1-RELATED"/>
    <property type="match status" value="1"/>
</dbReference>
<keyword evidence="3" id="KW-1185">Reference proteome</keyword>
<evidence type="ECO:0000313" key="2">
    <source>
        <dbReference type="EMBL" id="QLG74045.1"/>
    </source>
</evidence>
<dbReference type="InterPro" id="IPR007145">
    <property type="entry name" value="MAP65_Ase1_PRC1"/>
</dbReference>
<protein>
    <recommendedName>
        <fullName evidence="4">Anaphase spindle elongation protein</fullName>
    </recommendedName>
</protein>
<name>A0A7H9B5S1_ZYGMR</name>
<organism evidence="2 3">
    <name type="scientific">Zygotorulaspora mrakii</name>
    <name type="common">Zygosaccharomyces mrakii</name>
    <dbReference type="NCBI Taxonomy" id="42260"/>
    <lineage>
        <taxon>Eukaryota</taxon>
        <taxon>Fungi</taxon>
        <taxon>Dikarya</taxon>
        <taxon>Ascomycota</taxon>
        <taxon>Saccharomycotina</taxon>
        <taxon>Saccharomycetes</taxon>
        <taxon>Saccharomycetales</taxon>
        <taxon>Saccharomycetaceae</taxon>
        <taxon>Zygotorulaspora</taxon>
    </lineage>
</organism>
<feature type="region of interest" description="Disordered" evidence="1">
    <location>
        <begin position="693"/>
        <end position="726"/>
    </location>
</feature>
<proteinExistence type="predicted"/>
<evidence type="ECO:0000313" key="3">
    <source>
        <dbReference type="Proteomes" id="UP000509704"/>
    </source>
</evidence>
<dbReference type="GO" id="GO:0008017">
    <property type="term" value="F:microtubule binding"/>
    <property type="evidence" value="ECO:0007669"/>
    <property type="project" value="InterPro"/>
</dbReference>
<sequence length="918" mass="104840">MRQLSTGTSSGTSPTSNCSLASDTLKLSDYNSSGMKTETTTTALTTTKSIATTADILAASLNTPSLNKRIDTFCYTKDCMKLTPVNIKTLASPIRHPRHEVNQNISERISADDTYKENFGLIARQLEKLLESLNIVFRQIGYSNSEIVSKEKMIFNTLSDSITKFSYQAESELKTLAQHNDFDQDILNRILEIIDDSTGIDSISDLYVRNAILVPKNKPFVTSPKKPLSLLSKKKLLHSGKKFVLNAYIPKLLEFLNHSIQFQLLYNAVNESLKDLRDPKILTSLPPLKLAVHLKNILRDSQNDIDAVTRLIKNYKDELLAGRYFNDLSKEMNELIADSIKLYEVEYKNRLGKITSMSRTISDLFKKLHVDTENEVDPQIKDLLVVYSTNNHSGKNDFLPVHKNITERLESTLKEYQVAFGKRVENRDILLSKCRSLWYKLNVPDDYVNNFLSENSTLSSVVLMRFANELEKLENMKKKVIKTLINDALRKIEGLWETLQSEAQERTEFLRKFDSMKSTSINLEDDERLLGLCENEIKGLEEKLAIYMPVLKLIEEFKQLQADKGSLEKSSKDSSRLLLRNSHKILLQEEKTRKRITRHFPRIIQDLKLGLSRIEEMSGKPLYIDGENLNEMVVKQEEELLTRYPRSRVNRGARKPQISSASKPAAKRYQPEQKRLRRNASFSFSYREDTSAIDLNQTPATRLNSVNKSDRDTTGSTDSDSSSIKYTQEVRFSSPVKPFTKLLPPTYIARRSESKIPEPKVKNLNSLSLVPSPVFRPRNSAPKNEIVRPTRLFPISSNKINQNKTYQANQFEELMKQGTVLSNEQINEPAGKENVVNSTPKFLHASTKDAFHFSSPYRESNNSVYKLSMSPEGKCTLNVQESGLTSGVDDTSFVDDENDKYYDTWKKEQILKLKNFNT</sequence>
<dbReference type="Pfam" id="PF03999">
    <property type="entry name" value="MAP65_ASE1"/>
    <property type="match status" value="1"/>
</dbReference>
<dbReference type="Proteomes" id="UP000509704">
    <property type="component" value="Chromosome 6"/>
</dbReference>
<dbReference type="GeneID" id="59237803"/>
<feature type="region of interest" description="Disordered" evidence="1">
    <location>
        <begin position="644"/>
        <end position="679"/>
    </location>
</feature>
<dbReference type="Gene3D" id="1.20.58.1520">
    <property type="match status" value="1"/>
</dbReference>
<accession>A0A7H9B5S1</accession>
<dbReference type="GO" id="GO:1990023">
    <property type="term" value="C:mitotic spindle midzone"/>
    <property type="evidence" value="ECO:0007669"/>
    <property type="project" value="TreeGrafter"/>
</dbReference>
<evidence type="ECO:0000256" key="1">
    <source>
        <dbReference type="SAM" id="MobiDB-lite"/>
    </source>
</evidence>
<feature type="compositionally biased region" description="Basic residues" evidence="1">
    <location>
        <begin position="645"/>
        <end position="654"/>
    </location>
</feature>
<gene>
    <name evidence="2" type="ORF">HG535_0F05570</name>
</gene>